<accession>A0AA41ZCP3</accession>
<gene>
    <name evidence="3" type="ORF">OQ287_01400</name>
</gene>
<name>A0AA41ZCP3_9GAMM</name>
<evidence type="ECO:0000313" key="4">
    <source>
        <dbReference type="Proteomes" id="UP001165678"/>
    </source>
</evidence>
<keyword evidence="4" id="KW-1185">Reference proteome</keyword>
<dbReference type="Proteomes" id="UP001165678">
    <property type="component" value="Unassembled WGS sequence"/>
</dbReference>
<feature type="chain" id="PRO_5041259793" evidence="1">
    <location>
        <begin position="25"/>
        <end position="126"/>
    </location>
</feature>
<comment type="caution">
    <text evidence="3">The sequence shown here is derived from an EMBL/GenBank/DDBJ whole genome shotgun (WGS) entry which is preliminary data.</text>
</comment>
<evidence type="ECO:0000259" key="2">
    <source>
        <dbReference type="Pfam" id="PF13767"/>
    </source>
</evidence>
<protein>
    <submittedName>
        <fullName evidence="3">DUF4168 domain-containing protein</fullName>
    </submittedName>
</protein>
<keyword evidence="1" id="KW-0732">Signal</keyword>
<proteinExistence type="predicted"/>
<feature type="signal peptide" evidence="1">
    <location>
        <begin position="1"/>
        <end position="24"/>
    </location>
</feature>
<evidence type="ECO:0000313" key="3">
    <source>
        <dbReference type="EMBL" id="MCX2522887.1"/>
    </source>
</evidence>
<organism evidence="3 4">
    <name type="scientific">Larsenimonas rhizosphaerae</name>
    <dbReference type="NCBI Taxonomy" id="2944682"/>
    <lineage>
        <taxon>Bacteria</taxon>
        <taxon>Pseudomonadati</taxon>
        <taxon>Pseudomonadota</taxon>
        <taxon>Gammaproteobacteria</taxon>
        <taxon>Oceanospirillales</taxon>
        <taxon>Halomonadaceae</taxon>
        <taxon>Larsenimonas</taxon>
    </lineage>
</organism>
<dbReference type="Pfam" id="PF13767">
    <property type="entry name" value="DUF4168"/>
    <property type="match status" value="1"/>
</dbReference>
<dbReference type="InterPro" id="IPR025433">
    <property type="entry name" value="DUF4168"/>
</dbReference>
<evidence type="ECO:0000256" key="1">
    <source>
        <dbReference type="SAM" id="SignalP"/>
    </source>
</evidence>
<feature type="domain" description="DUF4168" evidence="2">
    <location>
        <begin position="46"/>
        <end position="121"/>
    </location>
</feature>
<dbReference type="RefSeq" id="WP_250936162.1">
    <property type="nucleotide sequence ID" value="NZ_JAMLJK010000001.1"/>
</dbReference>
<sequence>MKRTTAFLTATLLASGAVAAPAFAADSTSGSDAQASTAAKHADFTDQQLENFASASKQIAGISQKYTQQLQDAKGQDAQQQVRQKANTEMVQAVKSNDLKVEQFNQIGQAVQNDPQLMQKVQKMAQ</sequence>
<dbReference type="EMBL" id="JAPIVE010000001">
    <property type="protein sequence ID" value="MCX2522887.1"/>
    <property type="molecule type" value="Genomic_DNA"/>
</dbReference>
<dbReference type="AlphaFoldDB" id="A0AA41ZCP3"/>
<reference evidence="3" key="1">
    <citation type="submission" date="2022-11" db="EMBL/GenBank/DDBJ databases">
        <title>Larsenimonas rhizosphaerae sp. nov., isolated from a tidal mudflat.</title>
        <authorList>
            <person name="Lee S.D."/>
            <person name="Kim I.S."/>
        </authorList>
    </citation>
    <scope>NUCLEOTIDE SEQUENCE</scope>
    <source>
        <strain evidence="3">GH2-1</strain>
    </source>
</reference>